<evidence type="ECO:0000313" key="2">
    <source>
        <dbReference type="EMBL" id="CAG8460902.1"/>
    </source>
</evidence>
<evidence type="ECO:0000313" key="3">
    <source>
        <dbReference type="Proteomes" id="UP000789342"/>
    </source>
</evidence>
<proteinExistence type="predicted"/>
<gene>
    <name evidence="2" type="ORF">AMORRO_LOCUS1392</name>
</gene>
<dbReference type="AlphaFoldDB" id="A0A9N8YZN3"/>
<dbReference type="PANTHER" id="PTHR43591">
    <property type="entry name" value="METHYLTRANSFERASE"/>
    <property type="match status" value="1"/>
</dbReference>
<dbReference type="CDD" id="cd02440">
    <property type="entry name" value="AdoMet_MTases"/>
    <property type="match status" value="1"/>
</dbReference>
<organism evidence="2 3">
    <name type="scientific">Acaulospora morrowiae</name>
    <dbReference type="NCBI Taxonomy" id="94023"/>
    <lineage>
        <taxon>Eukaryota</taxon>
        <taxon>Fungi</taxon>
        <taxon>Fungi incertae sedis</taxon>
        <taxon>Mucoromycota</taxon>
        <taxon>Glomeromycotina</taxon>
        <taxon>Glomeromycetes</taxon>
        <taxon>Diversisporales</taxon>
        <taxon>Acaulosporaceae</taxon>
        <taxon>Acaulospora</taxon>
    </lineage>
</organism>
<dbReference type="Gene3D" id="3.40.50.150">
    <property type="entry name" value="Vaccinia Virus protein VP39"/>
    <property type="match status" value="1"/>
</dbReference>
<dbReference type="InterPro" id="IPR029063">
    <property type="entry name" value="SAM-dependent_MTases_sf"/>
</dbReference>
<dbReference type="Proteomes" id="UP000789342">
    <property type="component" value="Unassembled WGS sequence"/>
</dbReference>
<dbReference type="OrthoDB" id="184880at2759"/>
<keyword evidence="3" id="KW-1185">Reference proteome</keyword>
<evidence type="ECO:0000259" key="1">
    <source>
        <dbReference type="Pfam" id="PF13649"/>
    </source>
</evidence>
<protein>
    <submittedName>
        <fullName evidence="2">2139_t:CDS:1</fullName>
    </submittedName>
</protein>
<name>A0A9N8YZN3_9GLOM</name>
<dbReference type="EMBL" id="CAJVPV010000516">
    <property type="protein sequence ID" value="CAG8460902.1"/>
    <property type="molecule type" value="Genomic_DNA"/>
</dbReference>
<reference evidence="2" key="1">
    <citation type="submission" date="2021-06" db="EMBL/GenBank/DDBJ databases">
        <authorList>
            <person name="Kallberg Y."/>
            <person name="Tangrot J."/>
            <person name="Rosling A."/>
        </authorList>
    </citation>
    <scope>NUCLEOTIDE SEQUENCE</scope>
    <source>
        <strain evidence="2">CL551</strain>
    </source>
</reference>
<dbReference type="InterPro" id="IPR041698">
    <property type="entry name" value="Methyltransf_25"/>
</dbReference>
<dbReference type="SUPFAM" id="SSF53335">
    <property type="entry name" value="S-adenosyl-L-methionine-dependent methyltransferases"/>
    <property type="match status" value="1"/>
</dbReference>
<dbReference type="Pfam" id="PF13649">
    <property type="entry name" value="Methyltransf_25"/>
    <property type="match status" value="1"/>
</dbReference>
<accession>A0A9N8YZN3</accession>
<feature type="domain" description="Methyltransferase" evidence="1">
    <location>
        <begin position="86"/>
        <end position="178"/>
    </location>
</feature>
<comment type="caution">
    <text evidence="2">The sequence shown here is derived from an EMBL/GenBank/DDBJ whole genome shotgun (WGS) entry which is preliminary data.</text>
</comment>
<sequence length="317" mass="37016">MKLAGERKNLPTSLMMRFGNNKKRNKWPKYNGRAHAGRAESDLRGIFDDVDDIERTRLLNYYFRFTWVRGFSSPVHDILKAGDSKVLDIGCGSKDFLLELSSEYPKSHFYSVDCASKYSLTALPHNVTLQQYDLLEGFPYDDETFDFVNIRFVKHCFSENEWKTIIIPNIMRVVKPGGWIEFMDVDENVYNTGPETRRFMQIVESPYGLASNNFSTNDFYDLKIESLQEIIQSAQPELGSLIVIDKLIPWHPTHSSVHKTDIHLANKLLNSLKFKVHLEYGMKLDQFDKMSNKIISEVEEFKTYTMTYRMFARKRQL</sequence>